<reference evidence="3" key="1">
    <citation type="submission" date="2021-05" db="EMBL/GenBank/DDBJ databases">
        <authorList>
            <person name="Khan N."/>
        </authorList>
    </citation>
    <scope>NUCLEOTIDE SEQUENCE</scope>
</reference>
<name>A0A8J2IYV9_FUSEQ</name>
<dbReference type="PANTHER" id="PTHR46411:SF2">
    <property type="entry name" value="AAA+ ATPASE DOMAIN-CONTAINING PROTEIN"/>
    <property type="match status" value="1"/>
</dbReference>
<dbReference type="GO" id="GO:0016887">
    <property type="term" value="F:ATP hydrolysis activity"/>
    <property type="evidence" value="ECO:0007669"/>
    <property type="project" value="InterPro"/>
</dbReference>
<evidence type="ECO:0000313" key="3">
    <source>
        <dbReference type="EMBL" id="CAG7563215.1"/>
    </source>
</evidence>
<evidence type="ECO:0000259" key="1">
    <source>
        <dbReference type="Pfam" id="PF00004"/>
    </source>
</evidence>
<dbReference type="Pfam" id="PF22942">
    <property type="entry name" value="DUF7025"/>
    <property type="match status" value="1"/>
</dbReference>
<feature type="domain" description="ATPase AAA-type core" evidence="1">
    <location>
        <begin position="489"/>
        <end position="523"/>
    </location>
</feature>
<gene>
    <name evidence="3" type="ORF">FEQUK3_LOCUS8951</name>
</gene>
<proteinExistence type="predicted"/>
<evidence type="ECO:0008006" key="5">
    <source>
        <dbReference type="Google" id="ProtNLM"/>
    </source>
</evidence>
<dbReference type="InterPro" id="IPR003959">
    <property type="entry name" value="ATPase_AAA_core"/>
</dbReference>
<dbReference type="GO" id="GO:0005524">
    <property type="term" value="F:ATP binding"/>
    <property type="evidence" value="ECO:0007669"/>
    <property type="project" value="InterPro"/>
</dbReference>
<protein>
    <recommendedName>
        <fullName evidence="5">ATPase AAA-type core domain-containing protein</fullName>
    </recommendedName>
</protein>
<dbReference type="InterPro" id="IPR054289">
    <property type="entry name" value="DUF7025"/>
</dbReference>
<dbReference type="EMBL" id="CAJSTJ010000154">
    <property type="protein sequence ID" value="CAG7563215.1"/>
    <property type="molecule type" value="Genomic_DNA"/>
</dbReference>
<comment type="caution">
    <text evidence="3">The sequence shown here is derived from an EMBL/GenBank/DDBJ whole genome shotgun (WGS) entry which is preliminary data.</text>
</comment>
<feature type="domain" description="DUF7025" evidence="2">
    <location>
        <begin position="220"/>
        <end position="315"/>
    </location>
</feature>
<accession>A0A8J2IYV9</accession>
<dbReference type="Pfam" id="PF00004">
    <property type="entry name" value="AAA"/>
    <property type="match status" value="1"/>
</dbReference>
<evidence type="ECO:0000313" key="4">
    <source>
        <dbReference type="Proteomes" id="UP000693738"/>
    </source>
</evidence>
<sequence length="568" mass="65077">MDSLTSGIEAISTQPNATIPRYMIVHRVECPGSTPDHSNHPHISLYLDVPRLFAGDNKAKPLRGRMPDEEAQLRAKKDPDISFIIHRTYNCLEYHNALFEALRETSVNSSLPNQSSQIYLLPIDAFDAVAEREYMEIASTYLNDAIEAVKEADIRHGSLDKSSLLGWKREHNMVAPYLHLYHTRKLLRDHVPQLPHLQSQHINLLLNYLDENFGPDYQEAERLFDDGLVSRKHFHKLFGPREILVTVEEGHHIGMISKYPPLAGSNPIRLECEIWKFNGRFAKHNKTVVIPWPKHAAELDTVPIRSLGIFPLRFDRQLEDRLRKRGEFCWQLRKPRLVLYTAPREVLDYRMENGRYMVDIDTYRRFHKLTTTENVAIDHVEEYLPSKLTKSDSPPTGNFTLLLPPMTYGFGFLDKKWRWCLSICLTIGYADDAFVGKLAIEYAADVVWDERIFDRLTIRRDDEKFLSALLLDNKASSDFGAGRGQGRVILLYGEPGTGKTFGAKALAELARKSFYQLTPYEVGIEPKQVENNIKEAFYLGGIWDAGILPVPALADTDFASANDFKLFF</sequence>
<organism evidence="3 4">
    <name type="scientific">Fusarium equiseti</name>
    <name type="common">Fusarium scirpi</name>
    <dbReference type="NCBI Taxonomy" id="61235"/>
    <lineage>
        <taxon>Eukaryota</taxon>
        <taxon>Fungi</taxon>
        <taxon>Dikarya</taxon>
        <taxon>Ascomycota</taxon>
        <taxon>Pezizomycotina</taxon>
        <taxon>Sordariomycetes</taxon>
        <taxon>Hypocreomycetidae</taxon>
        <taxon>Hypocreales</taxon>
        <taxon>Nectriaceae</taxon>
        <taxon>Fusarium</taxon>
        <taxon>Fusarium incarnatum-equiseti species complex</taxon>
    </lineage>
</organism>
<dbReference type="AlphaFoldDB" id="A0A8J2IYV9"/>
<dbReference type="PANTHER" id="PTHR46411">
    <property type="entry name" value="FAMILY ATPASE, PUTATIVE-RELATED"/>
    <property type="match status" value="1"/>
</dbReference>
<evidence type="ECO:0000259" key="2">
    <source>
        <dbReference type="Pfam" id="PF22942"/>
    </source>
</evidence>
<dbReference type="Proteomes" id="UP000693738">
    <property type="component" value="Unassembled WGS sequence"/>
</dbReference>